<gene>
    <name evidence="1" type="ORF">KCV03_g10128</name>
</gene>
<reference evidence="1" key="1">
    <citation type="journal article" date="2021" name="J Fungi (Basel)">
        <title>Virulence traits and population genomics of the black yeast Aureobasidium melanogenum.</title>
        <authorList>
            <person name="Cernosa A."/>
            <person name="Sun X."/>
            <person name="Gostincar C."/>
            <person name="Fang C."/>
            <person name="Gunde-Cimerman N."/>
            <person name="Song Z."/>
        </authorList>
    </citation>
    <scope>NUCLEOTIDE SEQUENCE</scope>
    <source>
        <strain evidence="1">EXF-8016</strain>
    </source>
</reference>
<name>A0A9P8G5I6_AURME</name>
<accession>A0A9P8G5I6</accession>
<evidence type="ECO:0000313" key="1">
    <source>
        <dbReference type="EMBL" id="KAH0210201.1"/>
    </source>
</evidence>
<reference evidence="1" key="2">
    <citation type="submission" date="2021-08" db="EMBL/GenBank/DDBJ databases">
        <authorList>
            <person name="Gostincar C."/>
            <person name="Sun X."/>
            <person name="Song Z."/>
            <person name="Gunde-Cimerman N."/>
        </authorList>
    </citation>
    <scope>NUCLEOTIDE SEQUENCE</scope>
    <source>
        <strain evidence="1">EXF-8016</strain>
    </source>
</reference>
<feature type="non-terminal residue" evidence="1">
    <location>
        <position position="193"/>
    </location>
</feature>
<dbReference type="AlphaFoldDB" id="A0A9P8G5I6"/>
<dbReference type="EMBL" id="JAHFYH010000180">
    <property type="protein sequence ID" value="KAH0210201.1"/>
    <property type="molecule type" value="Genomic_DNA"/>
</dbReference>
<organism evidence="1 2">
    <name type="scientific">Aureobasidium melanogenum</name>
    <name type="common">Aureobasidium pullulans var. melanogenum</name>
    <dbReference type="NCBI Taxonomy" id="46634"/>
    <lineage>
        <taxon>Eukaryota</taxon>
        <taxon>Fungi</taxon>
        <taxon>Dikarya</taxon>
        <taxon>Ascomycota</taxon>
        <taxon>Pezizomycotina</taxon>
        <taxon>Dothideomycetes</taxon>
        <taxon>Dothideomycetidae</taxon>
        <taxon>Dothideales</taxon>
        <taxon>Saccotheciaceae</taxon>
        <taxon>Aureobasidium</taxon>
    </lineage>
</organism>
<evidence type="ECO:0000313" key="2">
    <source>
        <dbReference type="Proteomes" id="UP000767238"/>
    </source>
</evidence>
<protein>
    <submittedName>
        <fullName evidence="1">Uncharacterized protein</fullName>
    </submittedName>
</protein>
<dbReference type="OrthoDB" id="3913104at2759"/>
<dbReference type="Proteomes" id="UP000767238">
    <property type="component" value="Unassembled WGS sequence"/>
</dbReference>
<proteinExistence type="predicted"/>
<comment type="caution">
    <text evidence="1">The sequence shown here is derived from an EMBL/GenBank/DDBJ whole genome shotgun (WGS) entry which is preliminary data.</text>
</comment>
<sequence>MDDSASDTSHDEVKPAFYKISPEEMCKMKHSLKIMEDRLSSLWIITGVTHIDRILDELEIVKASIKEAERASENIITPEASNAGSETEPEISAPAICATLVEGGMNLVMIRMIEQLKTQKNETSARILEFLKKLEDEDRDVYYLFTIIEEAMREDSDFVKEFEIRSKKIISDFITSKMKDAFSKELTEAFSKM</sequence>